<dbReference type="AlphaFoldDB" id="X1GFZ5"/>
<evidence type="ECO:0000313" key="1">
    <source>
        <dbReference type="EMBL" id="GAH40499.1"/>
    </source>
</evidence>
<reference evidence="1" key="1">
    <citation type="journal article" date="2014" name="Front. Microbiol.">
        <title>High frequency of phylogenetically diverse reductive dehalogenase-homologous genes in deep subseafloor sedimentary metagenomes.</title>
        <authorList>
            <person name="Kawai M."/>
            <person name="Futagami T."/>
            <person name="Toyoda A."/>
            <person name="Takaki Y."/>
            <person name="Nishi S."/>
            <person name="Hori S."/>
            <person name="Arai W."/>
            <person name="Tsubouchi T."/>
            <person name="Morono Y."/>
            <person name="Uchiyama I."/>
            <person name="Ito T."/>
            <person name="Fujiyama A."/>
            <person name="Inagaki F."/>
            <person name="Takami H."/>
        </authorList>
    </citation>
    <scope>NUCLEOTIDE SEQUENCE</scope>
    <source>
        <strain evidence="1">Expedition CK06-06</strain>
    </source>
</reference>
<accession>X1GFZ5</accession>
<protein>
    <submittedName>
        <fullName evidence="1">Uncharacterized protein</fullName>
    </submittedName>
</protein>
<sequence>MAKIERYKNQGSKSMVILLSDCYPEPITGKYGNIFDEPAYIDAMNAASLFKKKKVSLILVKPTDLGSEKKAKPGEKLAQIICERSGGKILRLKTVKQFST</sequence>
<proteinExistence type="predicted"/>
<name>X1GFZ5_9ZZZZ</name>
<feature type="non-terminal residue" evidence="1">
    <location>
        <position position="100"/>
    </location>
</feature>
<gene>
    <name evidence="1" type="ORF">S03H2_20856</name>
</gene>
<comment type="caution">
    <text evidence="1">The sequence shown here is derived from an EMBL/GenBank/DDBJ whole genome shotgun (WGS) entry which is preliminary data.</text>
</comment>
<organism evidence="1">
    <name type="scientific">marine sediment metagenome</name>
    <dbReference type="NCBI Taxonomy" id="412755"/>
    <lineage>
        <taxon>unclassified sequences</taxon>
        <taxon>metagenomes</taxon>
        <taxon>ecological metagenomes</taxon>
    </lineage>
</organism>
<dbReference type="EMBL" id="BARU01011046">
    <property type="protein sequence ID" value="GAH40499.1"/>
    <property type="molecule type" value="Genomic_DNA"/>
</dbReference>